<evidence type="ECO:0000313" key="3">
    <source>
        <dbReference type="Proteomes" id="UP000653472"/>
    </source>
</evidence>
<organism evidence="2 3">
    <name type="scientific">Solimonas marina</name>
    <dbReference type="NCBI Taxonomy" id="2714601"/>
    <lineage>
        <taxon>Bacteria</taxon>
        <taxon>Pseudomonadati</taxon>
        <taxon>Pseudomonadota</taxon>
        <taxon>Gammaproteobacteria</taxon>
        <taxon>Nevskiales</taxon>
        <taxon>Nevskiaceae</taxon>
        <taxon>Solimonas</taxon>
    </lineage>
</organism>
<gene>
    <name evidence="2" type="ORF">G7Y82_05250</name>
</gene>
<evidence type="ECO:0000259" key="1">
    <source>
        <dbReference type="PROSITE" id="PS50801"/>
    </source>
</evidence>
<proteinExistence type="predicted"/>
<dbReference type="Pfam" id="PF13466">
    <property type="entry name" value="STAS_2"/>
    <property type="match status" value="1"/>
</dbReference>
<reference evidence="2" key="1">
    <citation type="submission" date="2020-03" db="EMBL/GenBank/DDBJ databases">
        <title>Solimonas marina sp. nov., isolated from deep seawater of the Pacific Ocean.</title>
        <authorList>
            <person name="Liu X."/>
            <person name="Lai Q."/>
            <person name="Sun F."/>
            <person name="Gai Y."/>
            <person name="Li G."/>
            <person name="Shao Z."/>
        </authorList>
    </citation>
    <scope>NUCLEOTIDE SEQUENCE</scope>
    <source>
        <strain evidence="2">C16B3</strain>
    </source>
</reference>
<name>A0A969W8Y3_9GAMM</name>
<dbReference type="InterPro" id="IPR002645">
    <property type="entry name" value="STAS_dom"/>
</dbReference>
<accession>A0A969W8Y3</accession>
<dbReference type="Proteomes" id="UP000653472">
    <property type="component" value="Unassembled WGS sequence"/>
</dbReference>
<dbReference type="RefSeq" id="WP_168146954.1">
    <property type="nucleotide sequence ID" value="NZ_JAAVXB010000002.1"/>
</dbReference>
<comment type="caution">
    <text evidence="2">The sequence shown here is derived from an EMBL/GenBank/DDBJ whole genome shotgun (WGS) entry which is preliminary data.</text>
</comment>
<keyword evidence="3" id="KW-1185">Reference proteome</keyword>
<dbReference type="EMBL" id="JAAVXB010000002">
    <property type="protein sequence ID" value="NKF21715.1"/>
    <property type="molecule type" value="Genomic_DNA"/>
</dbReference>
<dbReference type="InterPro" id="IPR036513">
    <property type="entry name" value="STAS_dom_sf"/>
</dbReference>
<dbReference type="SUPFAM" id="SSF52091">
    <property type="entry name" value="SpoIIaa-like"/>
    <property type="match status" value="1"/>
</dbReference>
<evidence type="ECO:0000313" key="2">
    <source>
        <dbReference type="EMBL" id="NKF21715.1"/>
    </source>
</evidence>
<dbReference type="Gene3D" id="3.30.750.24">
    <property type="entry name" value="STAS domain"/>
    <property type="match status" value="1"/>
</dbReference>
<sequence length="104" mass="10519">MSASSAAPPTEDAVVLQLPADLGIESVAALKQTLAAQLDAASLTIDATAASRLHAAALQLLAAFCRSRKDAGHATRWSAASASFTDAVRALGLTPMLGFEGVKA</sequence>
<dbReference type="PROSITE" id="PS50801">
    <property type="entry name" value="STAS"/>
    <property type="match status" value="1"/>
</dbReference>
<dbReference type="AlphaFoldDB" id="A0A969W8Y3"/>
<protein>
    <submittedName>
        <fullName evidence="2">STAS domain-containing protein</fullName>
    </submittedName>
</protein>
<feature type="domain" description="STAS" evidence="1">
    <location>
        <begin position="3"/>
        <end position="104"/>
    </location>
</feature>
<dbReference type="InterPro" id="IPR058548">
    <property type="entry name" value="MlaB-like_STAS"/>
</dbReference>